<evidence type="ECO:0000313" key="2">
    <source>
        <dbReference type="Proteomes" id="UP001497535"/>
    </source>
</evidence>
<comment type="caution">
    <text evidence="1">The sequence shown here is derived from an EMBL/GenBank/DDBJ whole genome shotgun (WGS) entry which is preliminary data.</text>
</comment>
<dbReference type="EMBL" id="CAVMJV010000071">
    <property type="protein sequence ID" value="CAK5088434.1"/>
    <property type="molecule type" value="Genomic_DNA"/>
</dbReference>
<evidence type="ECO:0000313" key="1">
    <source>
        <dbReference type="EMBL" id="CAK5088434.1"/>
    </source>
</evidence>
<sequence length="55" mass="6704">MFILSLFPPFCQFLHLQVCPIHFPLPIHFYLTVFIFLIIFIFVFTFQTFLSSFFH</sequence>
<organism evidence="1 2">
    <name type="scientific">Meloidogyne enterolobii</name>
    <name type="common">Root-knot nematode worm</name>
    <name type="synonym">Meloidogyne mayaguensis</name>
    <dbReference type="NCBI Taxonomy" id="390850"/>
    <lineage>
        <taxon>Eukaryota</taxon>
        <taxon>Metazoa</taxon>
        <taxon>Ecdysozoa</taxon>
        <taxon>Nematoda</taxon>
        <taxon>Chromadorea</taxon>
        <taxon>Rhabditida</taxon>
        <taxon>Tylenchina</taxon>
        <taxon>Tylenchomorpha</taxon>
        <taxon>Tylenchoidea</taxon>
        <taxon>Meloidogynidae</taxon>
        <taxon>Meloidogyninae</taxon>
        <taxon>Meloidogyne</taxon>
    </lineage>
</organism>
<gene>
    <name evidence="1" type="ORF">MENTE1834_LOCUS36084</name>
</gene>
<proteinExistence type="predicted"/>
<protein>
    <submittedName>
        <fullName evidence="1">Uncharacterized protein</fullName>
    </submittedName>
</protein>
<keyword evidence="2" id="KW-1185">Reference proteome</keyword>
<reference evidence="1" key="1">
    <citation type="submission" date="2023-11" db="EMBL/GenBank/DDBJ databases">
        <authorList>
            <person name="Poullet M."/>
        </authorList>
    </citation>
    <scope>NUCLEOTIDE SEQUENCE</scope>
    <source>
        <strain evidence="1">E1834</strain>
    </source>
</reference>
<accession>A0ACB1AAT8</accession>
<name>A0ACB1AAT8_MELEN</name>
<dbReference type="Proteomes" id="UP001497535">
    <property type="component" value="Unassembled WGS sequence"/>
</dbReference>